<gene>
    <name evidence="1" type="ORF">GIW81_18040</name>
</gene>
<protein>
    <recommendedName>
        <fullName evidence="3">DUF1254 domain-containing protein</fullName>
    </recommendedName>
</protein>
<reference evidence="1 2" key="1">
    <citation type="submission" date="2019-11" db="EMBL/GenBank/DDBJ databases">
        <title>Identification of a novel strain.</title>
        <authorList>
            <person name="Xu Q."/>
            <person name="Wang G."/>
        </authorList>
    </citation>
    <scope>NUCLEOTIDE SEQUENCE [LARGE SCALE GENOMIC DNA]</scope>
    <source>
        <strain evidence="2">xq</strain>
    </source>
</reference>
<accession>A0A6I3KM72</accession>
<evidence type="ECO:0000313" key="2">
    <source>
        <dbReference type="Proteomes" id="UP000440694"/>
    </source>
</evidence>
<keyword evidence="2" id="KW-1185">Reference proteome</keyword>
<dbReference type="AlphaFoldDB" id="A0A6I3KM72"/>
<comment type="caution">
    <text evidence="1">The sequence shown here is derived from an EMBL/GenBank/DDBJ whole genome shotgun (WGS) entry which is preliminary data.</text>
</comment>
<name>A0A6I3KM72_9HYPH</name>
<dbReference type="RefSeq" id="WP_154740688.1">
    <property type="nucleotide sequence ID" value="NZ_WMBQ01000002.1"/>
</dbReference>
<organism evidence="1 2">
    <name type="scientific">Hyphomicrobium album</name>
    <dbReference type="NCBI Taxonomy" id="2665159"/>
    <lineage>
        <taxon>Bacteria</taxon>
        <taxon>Pseudomonadati</taxon>
        <taxon>Pseudomonadota</taxon>
        <taxon>Alphaproteobacteria</taxon>
        <taxon>Hyphomicrobiales</taxon>
        <taxon>Hyphomicrobiaceae</taxon>
        <taxon>Hyphomicrobium</taxon>
    </lineage>
</organism>
<proteinExistence type="predicted"/>
<evidence type="ECO:0000313" key="1">
    <source>
        <dbReference type="EMBL" id="MTD96244.1"/>
    </source>
</evidence>
<evidence type="ECO:0008006" key="3">
    <source>
        <dbReference type="Google" id="ProtNLM"/>
    </source>
</evidence>
<dbReference type="Proteomes" id="UP000440694">
    <property type="component" value="Unassembled WGS sequence"/>
</dbReference>
<dbReference type="EMBL" id="WMBQ01000002">
    <property type="protein sequence ID" value="MTD96244.1"/>
    <property type="molecule type" value="Genomic_DNA"/>
</dbReference>
<sequence>MKIAEVLSRANWQLILAAPVAAGILHICATLASPYLTAASAYSRLAPGLPVNRMQVLSVAAPGAEPVPFMSPDARYAMCRFDARGGPVSVAATLPPDLGWTLTVMTPQGDNIYAAASVPSRPTPITLALVPSEDAFLGVTPEARGIARDVQPPTAVSATRGIVIVRGPDKGFAYQRQVEAVLQDAHCAARSF</sequence>